<dbReference type="SUPFAM" id="SSF48371">
    <property type="entry name" value="ARM repeat"/>
    <property type="match status" value="2"/>
</dbReference>
<dbReference type="Gene3D" id="1.25.40.10">
    <property type="entry name" value="Tetratricopeptide repeat domain"/>
    <property type="match status" value="1"/>
</dbReference>
<keyword evidence="4" id="KW-0517">Myogenesis</keyword>
<dbReference type="PANTHER" id="PTHR45994">
    <property type="entry name" value="FI21225P1"/>
    <property type="match status" value="1"/>
</dbReference>
<evidence type="ECO:0000256" key="2">
    <source>
        <dbReference type="ARBA" id="ARBA00022473"/>
    </source>
</evidence>
<feature type="repeat" description="TPR" evidence="9">
    <location>
        <begin position="4"/>
        <end position="37"/>
    </location>
</feature>
<dbReference type="Gene3D" id="1.25.10.10">
    <property type="entry name" value="Leucine-rich Repeat Variant"/>
    <property type="match status" value="3"/>
</dbReference>
<dbReference type="SMART" id="SM00028">
    <property type="entry name" value="TPR"/>
    <property type="match status" value="3"/>
</dbReference>
<evidence type="ECO:0000313" key="11">
    <source>
        <dbReference type="EMBL" id="RMC10804.1"/>
    </source>
</evidence>
<keyword evidence="12" id="KW-1185">Reference proteome</keyword>
<dbReference type="SUPFAM" id="SSF48452">
    <property type="entry name" value="TPR-like"/>
    <property type="match status" value="1"/>
</dbReference>
<reference evidence="11 12" key="1">
    <citation type="submission" date="2018-07" db="EMBL/GenBank/DDBJ databases">
        <title>A high quality draft genome assembly of the barn swallow (H. rustica rustica).</title>
        <authorList>
            <person name="Formenti G."/>
            <person name="Chiara M."/>
            <person name="Poveda L."/>
            <person name="Francoijs K.-J."/>
            <person name="Bonisoli-Alquati A."/>
            <person name="Canova L."/>
            <person name="Gianfranceschi L."/>
            <person name="Horner D.S."/>
            <person name="Saino N."/>
        </authorList>
    </citation>
    <scope>NUCLEOTIDE SEQUENCE [LARGE SCALE GENOMIC DNA]</scope>
    <source>
        <strain evidence="11">Chelidonia</strain>
        <tissue evidence="11">Blood</tissue>
    </source>
</reference>
<evidence type="ECO:0000256" key="6">
    <source>
        <dbReference type="ARBA" id="ARBA00022782"/>
    </source>
</evidence>
<keyword evidence="7 9" id="KW-0802">TPR repeat</keyword>
<evidence type="ECO:0000256" key="4">
    <source>
        <dbReference type="ARBA" id="ARBA00022541"/>
    </source>
</evidence>
<dbReference type="Proteomes" id="UP000269221">
    <property type="component" value="Unassembled WGS sequence"/>
</dbReference>
<dbReference type="PROSITE" id="PS50005">
    <property type="entry name" value="TPR"/>
    <property type="match status" value="2"/>
</dbReference>
<dbReference type="InterPro" id="IPR019734">
    <property type="entry name" value="TPR_rpt"/>
</dbReference>
<evidence type="ECO:0000256" key="8">
    <source>
        <dbReference type="ARBA" id="ARBA00023186"/>
    </source>
</evidence>
<dbReference type="FunFam" id="1.25.10.10:FF:000043">
    <property type="entry name" value="Unc-45 myosin chaperone B"/>
    <property type="match status" value="1"/>
</dbReference>
<sequence length="843" mass="94969">MEDPVQLKEEGNKYFQASDYEKALQSYTQAIKLNKDKALQAVLYRNRAACFLKKEEYAKAASDASRAIDINASDIKALYRRSQALEKLGKLDQAFKDAQKCATLEPRNKNFQETLRRLGANIQEKLRIQFSTDSRVQKMFEILLDENSDKEKREKVRTALDLAKWLFDAANNLIVLGREEAGAERIFQNNGVNLLLQLIETKNPELILAAVRTLSGMCTGHKARATAILHYLGIDSICMWMSVDNEEISLAVCNLLQTITDCLLGQGKEEHHGKEEALVLDTKKDLRMITMRLLDMLVSKKVSGQGRDRALNLLNKNIPRKDLKDHDNSRSIFVIDNGLKKILKVVGQIPEMPDCLPLTENTQLTASVLLNKLYDDLRCDPERDNYRLICEEYIKSKIDPQDMDKTLHAVQIVSGVLQGPFDLGNKLLGMKGVMEMMVALCGSEREIDQLVAVEALIHASTKLSRATFIITNGVTLLKELYKKTKNEKIKIRALVGLCKLGSAGGTDYGLRQFAEGSTEKLAKQCRKWLCNTSIDSRTRKWAVEGLSYLTLDADVKDDFVEDEPALKAMFDLAKASDKTILYSVASALVNCTNSYDTKELVPELVQLAKFSKQHVPEEHPKDKKDFVVKRVKRLLKAGVVSALACMVKADSAILTDQSKELIARLKIIKEKALPDIENYMFENHDQLRQAATECMCNLVVNKEVQERFVADGNDRLKLVVLLCGEDDEKVQVAAAGALAMLTAAQKKLCSKMTQVTTQWLEILQRLCLHDNMEVQHRGLVIAFNLISADKELAKKLVESELLEILTYIGKQEDHPKKQHIISVARDCLTKCMDYELIKPFSRA</sequence>
<protein>
    <recommendedName>
        <fullName evidence="10">UNC-45/Cro1/She4 central domain-containing protein</fullName>
    </recommendedName>
</protein>
<keyword evidence="2" id="KW-0217">Developmental protein</keyword>
<dbReference type="Pfam" id="PF13181">
    <property type="entry name" value="TPR_8"/>
    <property type="match status" value="1"/>
</dbReference>
<organism evidence="11 12">
    <name type="scientific">Hirundo rustica rustica</name>
    <dbReference type="NCBI Taxonomy" id="333673"/>
    <lineage>
        <taxon>Eukaryota</taxon>
        <taxon>Metazoa</taxon>
        <taxon>Chordata</taxon>
        <taxon>Craniata</taxon>
        <taxon>Vertebrata</taxon>
        <taxon>Euteleostomi</taxon>
        <taxon>Archelosauria</taxon>
        <taxon>Archosauria</taxon>
        <taxon>Dinosauria</taxon>
        <taxon>Saurischia</taxon>
        <taxon>Theropoda</taxon>
        <taxon>Coelurosauria</taxon>
        <taxon>Aves</taxon>
        <taxon>Neognathae</taxon>
        <taxon>Neoaves</taxon>
        <taxon>Telluraves</taxon>
        <taxon>Australaves</taxon>
        <taxon>Passeriformes</taxon>
        <taxon>Sylvioidea</taxon>
        <taxon>Hirundinidae</taxon>
        <taxon>Hirundo</taxon>
    </lineage>
</organism>
<evidence type="ECO:0000259" key="10">
    <source>
        <dbReference type="Pfam" id="PF11701"/>
    </source>
</evidence>
<dbReference type="GO" id="GO:0007517">
    <property type="term" value="P:muscle organ development"/>
    <property type="evidence" value="ECO:0007669"/>
    <property type="project" value="UniProtKB-KW"/>
</dbReference>
<dbReference type="InterPro" id="IPR011989">
    <property type="entry name" value="ARM-like"/>
</dbReference>
<evidence type="ECO:0000256" key="5">
    <source>
        <dbReference type="ARBA" id="ARBA00022737"/>
    </source>
</evidence>
<dbReference type="AlphaFoldDB" id="A0A3M0KHS2"/>
<evidence type="ECO:0000256" key="9">
    <source>
        <dbReference type="PROSITE-ProRule" id="PRU00339"/>
    </source>
</evidence>
<proteinExistence type="predicted"/>
<dbReference type="InterPro" id="IPR016024">
    <property type="entry name" value="ARM-type_fold"/>
</dbReference>
<dbReference type="GO" id="GO:0048471">
    <property type="term" value="C:perinuclear region of cytoplasm"/>
    <property type="evidence" value="ECO:0007669"/>
    <property type="project" value="UniProtKB-SubCell"/>
</dbReference>
<dbReference type="GO" id="GO:0051879">
    <property type="term" value="F:Hsp90 protein binding"/>
    <property type="evidence" value="ECO:0007669"/>
    <property type="project" value="TreeGrafter"/>
</dbReference>
<name>A0A3M0KHS2_HIRRU</name>
<feature type="domain" description="UNC-45/Cro1/She4 central" evidence="10">
    <location>
        <begin position="342"/>
        <end position="500"/>
    </location>
</feature>
<dbReference type="GO" id="GO:0030154">
    <property type="term" value="P:cell differentiation"/>
    <property type="evidence" value="ECO:0007669"/>
    <property type="project" value="UniProtKB-KW"/>
</dbReference>
<dbReference type="Pfam" id="PF11701">
    <property type="entry name" value="UNC45-central"/>
    <property type="match status" value="1"/>
</dbReference>
<dbReference type="EMBL" id="QRBI01000111">
    <property type="protein sequence ID" value="RMC10804.1"/>
    <property type="molecule type" value="Genomic_DNA"/>
</dbReference>
<dbReference type="PANTHER" id="PTHR45994:SF2">
    <property type="entry name" value="PROTEIN UNC-45 HOMOLOG B"/>
    <property type="match status" value="1"/>
</dbReference>
<dbReference type="FunFam" id="1.25.40.10:FF:000025">
    <property type="entry name" value="Unc-45 myosin chaperone B"/>
    <property type="match status" value="1"/>
</dbReference>
<evidence type="ECO:0000256" key="1">
    <source>
        <dbReference type="ARBA" id="ARBA00004556"/>
    </source>
</evidence>
<accession>A0A3M0KHS2</accession>
<dbReference type="InterPro" id="IPR024660">
    <property type="entry name" value="UCS_central_dom"/>
</dbReference>
<evidence type="ECO:0000313" key="12">
    <source>
        <dbReference type="Proteomes" id="UP000269221"/>
    </source>
</evidence>
<dbReference type="OrthoDB" id="199930at2759"/>
<feature type="repeat" description="TPR" evidence="9">
    <location>
        <begin position="75"/>
        <end position="108"/>
    </location>
</feature>
<keyword evidence="5" id="KW-0677">Repeat</keyword>
<gene>
    <name evidence="11" type="ORF">DUI87_12516</name>
</gene>
<evidence type="ECO:0000256" key="7">
    <source>
        <dbReference type="ARBA" id="ARBA00022803"/>
    </source>
</evidence>
<evidence type="ECO:0000256" key="3">
    <source>
        <dbReference type="ARBA" id="ARBA00022490"/>
    </source>
</evidence>
<comment type="caution">
    <text evidence="11">The sequence shown here is derived from an EMBL/GenBank/DDBJ whole genome shotgun (WGS) entry which is preliminary data.</text>
</comment>
<dbReference type="STRING" id="333673.A0A3M0KHS2"/>
<keyword evidence="8" id="KW-0143">Chaperone</keyword>
<keyword evidence="3" id="KW-0963">Cytoplasm</keyword>
<comment type="subcellular location">
    <subcellularLocation>
        <location evidence="1">Cytoplasm</location>
        <location evidence="1">Perinuclear region</location>
    </subcellularLocation>
</comment>
<keyword evidence="6" id="KW-0221">Differentiation</keyword>
<dbReference type="InterPro" id="IPR011990">
    <property type="entry name" value="TPR-like_helical_dom_sf"/>
</dbReference>